<organism evidence="2 3">
    <name type="scientific">Chryseobacterium indoltheticum</name>
    <dbReference type="NCBI Taxonomy" id="254"/>
    <lineage>
        <taxon>Bacteria</taxon>
        <taxon>Pseudomonadati</taxon>
        <taxon>Bacteroidota</taxon>
        <taxon>Flavobacteriia</taxon>
        <taxon>Flavobacteriales</taxon>
        <taxon>Weeksellaceae</taxon>
        <taxon>Chryseobacterium group</taxon>
        <taxon>Chryseobacterium</taxon>
    </lineage>
</organism>
<evidence type="ECO:0000313" key="3">
    <source>
        <dbReference type="Proteomes" id="UP000269076"/>
    </source>
</evidence>
<feature type="region of interest" description="Disordered" evidence="1">
    <location>
        <begin position="64"/>
        <end position="100"/>
    </location>
</feature>
<feature type="region of interest" description="Disordered" evidence="1">
    <location>
        <begin position="1"/>
        <end position="28"/>
    </location>
</feature>
<dbReference type="Proteomes" id="UP000269076">
    <property type="component" value="Chromosome"/>
</dbReference>
<gene>
    <name evidence="2" type="ORF">EG340_13790</name>
</gene>
<name>A0A3G6NAQ9_9FLAO</name>
<evidence type="ECO:0000313" key="2">
    <source>
        <dbReference type="EMBL" id="AZA62043.1"/>
    </source>
</evidence>
<proteinExistence type="predicted"/>
<accession>A0A3G6NAQ9</accession>
<reference evidence="2 3" key="1">
    <citation type="submission" date="2018-11" db="EMBL/GenBank/DDBJ databases">
        <title>Proposal to divide the Flavobacteriaceae and reorganize its genera based on Amino Acid Identity values calculated from whole genome sequences.</title>
        <authorList>
            <person name="Nicholson A.C."/>
            <person name="Gulvik C.A."/>
            <person name="Whitney A.M."/>
            <person name="Humrighouse B.W."/>
            <person name="Bell M."/>
            <person name="Holmes B."/>
            <person name="Steigerwalt A."/>
            <person name="Villarma A."/>
            <person name="Sheth M."/>
            <person name="Batra D."/>
            <person name="Pryor J."/>
            <person name="Bernardet J.-F."/>
            <person name="Hugo C."/>
            <person name="Kampfer P."/>
            <person name="Newman J."/>
            <person name="Mcquiston J.R."/>
        </authorList>
    </citation>
    <scope>NUCLEOTIDE SEQUENCE [LARGE SCALE GENOMIC DNA]</scope>
    <source>
        <strain evidence="2 3">G0211</strain>
    </source>
</reference>
<dbReference type="AlphaFoldDB" id="A0A3G6NAQ9"/>
<dbReference type="EMBL" id="CP033928">
    <property type="protein sequence ID" value="AZA62043.1"/>
    <property type="molecule type" value="Genomic_DNA"/>
</dbReference>
<dbReference type="RefSeq" id="WP_123886624.1">
    <property type="nucleotide sequence ID" value="NZ_CP033928.1"/>
</dbReference>
<sequence length="160" mass="17997">MDQWNDSYKNAEGGNVGPNIQMSFSPAFTDDEENSGWFQTFKSNVPNFDSNIGLEDFKQKAEERVDNGFGNPDPTKSEYFNHPSLTDFSDDPQRRPNSNGIVKWDAQNSMIIGGKKSFTVKYGFSITKDGKVSYRKPTINSATSVFHNIGIKNLPKINKK</sequence>
<evidence type="ECO:0000256" key="1">
    <source>
        <dbReference type="SAM" id="MobiDB-lite"/>
    </source>
</evidence>
<protein>
    <submittedName>
        <fullName evidence="2">Uncharacterized protein</fullName>
    </submittedName>
</protein>